<gene>
    <name evidence="2" type="ORF">BBI17_005508</name>
    <name evidence="3" type="ORF">BBO99_00005304</name>
</gene>
<dbReference type="Proteomes" id="UP000285883">
    <property type="component" value="Unassembled WGS sequence"/>
</dbReference>
<protein>
    <submittedName>
        <fullName evidence="2">Uncharacterized protein</fullName>
    </submittedName>
</protein>
<dbReference type="Proteomes" id="UP000285624">
    <property type="component" value="Unassembled WGS sequence"/>
</dbReference>
<feature type="compositionally biased region" description="Low complexity" evidence="1">
    <location>
        <begin position="115"/>
        <end position="135"/>
    </location>
</feature>
<dbReference type="EMBL" id="MAYM02000375">
    <property type="protein sequence ID" value="RLN43609.1"/>
    <property type="molecule type" value="Genomic_DNA"/>
</dbReference>
<evidence type="ECO:0000313" key="2">
    <source>
        <dbReference type="EMBL" id="RLN43609.1"/>
    </source>
</evidence>
<reference evidence="4 5" key="1">
    <citation type="submission" date="2018-07" db="EMBL/GenBank/DDBJ databases">
        <title>Genome sequencing of oomycete isolates from Chile give support for New Zealand origin for Phytophthora kernoviae and make available the first Nothophytophthora sp. genome.</title>
        <authorList>
            <person name="Studholme D.J."/>
            <person name="Sanfuentes E."/>
            <person name="Panda P."/>
            <person name="Hill R."/>
            <person name="Sambles C."/>
            <person name="Grant M."/>
            <person name="Williams N.M."/>
            <person name="Mcdougal R.L."/>
        </authorList>
    </citation>
    <scope>NUCLEOTIDE SEQUENCE [LARGE SCALE GENOMIC DNA]</scope>
    <source>
        <strain evidence="2">Chile2</strain>
        <strain evidence="3">Chile4</strain>
    </source>
</reference>
<feature type="region of interest" description="Disordered" evidence="1">
    <location>
        <begin position="115"/>
        <end position="146"/>
    </location>
</feature>
<evidence type="ECO:0000313" key="4">
    <source>
        <dbReference type="Proteomes" id="UP000285624"/>
    </source>
</evidence>
<evidence type="ECO:0000313" key="3">
    <source>
        <dbReference type="EMBL" id="RLN79360.1"/>
    </source>
</evidence>
<evidence type="ECO:0000313" key="5">
    <source>
        <dbReference type="Proteomes" id="UP000285883"/>
    </source>
</evidence>
<accession>A0A3R7GTX4</accession>
<feature type="region of interest" description="Disordered" evidence="1">
    <location>
        <begin position="29"/>
        <end position="52"/>
    </location>
</feature>
<sequence length="519" mass="59596">MQSTAALARKQFTLNTPQQLEEFAEELNDYEDEDEEYEGDGMYTTEDGEDLEDDDSVLADRLGNFFKGGPDVDLQSPGKEDENLVDLLQQRLFISHEDEDELEETETNEVQLRKSSVTWRKPSSTSSSEEFIQSEYRNSTSRLDQDTQRVLRESFPREREKPLSLSSQKIVQMTTRFRIFEEKKARRLKAKRRETEAQENLEFRLAPTMNTKSRQMVSQFPTFAERQATLLTKKRQQQARLEQQRERELLRDRTLDLQESVKTPCICSHGNTSRSENCVMGSEKELSPSKGAHARFEGAASPADGSRHTQACMRFMAMCSKMNASFAIQRKKELMRRSLDDIIAYQEGKKQRQQARAALAKAREDKETTFTPQINAKSEKIYAALIRSGKLDTETTGRMLKPRKSPPLPPKMTFKPTISRKSKSLLQKKQREQMISSTAGDKSSISAAVDGPISPLPLDVFSRLQQLSSHRETEAYRLQRMREEESLKKKPIIEWNIVQYDAPNCGFILQGFDCPKVLS</sequence>
<comment type="caution">
    <text evidence="2">The sequence shown here is derived from an EMBL/GenBank/DDBJ whole genome shotgun (WGS) entry which is preliminary data.</text>
</comment>
<evidence type="ECO:0000256" key="1">
    <source>
        <dbReference type="SAM" id="MobiDB-lite"/>
    </source>
</evidence>
<proteinExistence type="predicted"/>
<organism evidence="2 5">
    <name type="scientific">Phytophthora kernoviae</name>
    <dbReference type="NCBI Taxonomy" id="325452"/>
    <lineage>
        <taxon>Eukaryota</taxon>
        <taxon>Sar</taxon>
        <taxon>Stramenopiles</taxon>
        <taxon>Oomycota</taxon>
        <taxon>Peronosporomycetes</taxon>
        <taxon>Peronosporales</taxon>
        <taxon>Peronosporaceae</taxon>
        <taxon>Phytophthora</taxon>
    </lineage>
</organism>
<dbReference type="AlphaFoldDB" id="A0A3R7GTX4"/>
<dbReference type="EMBL" id="MBDN02000148">
    <property type="protein sequence ID" value="RLN79360.1"/>
    <property type="molecule type" value="Genomic_DNA"/>
</dbReference>
<feature type="region of interest" description="Disordered" evidence="1">
    <location>
        <begin position="397"/>
        <end position="423"/>
    </location>
</feature>
<name>A0A3R7GTX4_9STRA</name>
<keyword evidence="4" id="KW-1185">Reference proteome</keyword>
<feature type="compositionally biased region" description="Acidic residues" evidence="1">
    <location>
        <begin position="29"/>
        <end position="39"/>
    </location>
</feature>